<accession>A0A9D3XQF4</accession>
<evidence type="ECO:0000313" key="3">
    <source>
        <dbReference type="Proteomes" id="UP000827986"/>
    </source>
</evidence>
<proteinExistence type="predicted"/>
<protein>
    <submittedName>
        <fullName evidence="2">Uncharacterized protein</fullName>
    </submittedName>
</protein>
<comment type="caution">
    <text evidence="2">The sequence shown here is derived from an EMBL/GenBank/DDBJ whole genome shotgun (WGS) entry which is preliminary data.</text>
</comment>
<keyword evidence="3" id="KW-1185">Reference proteome</keyword>
<dbReference type="Proteomes" id="UP000827986">
    <property type="component" value="Unassembled WGS sequence"/>
</dbReference>
<evidence type="ECO:0000256" key="1">
    <source>
        <dbReference type="SAM" id="MobiDB-lite"/>
    </source>
</evidence>
<evidence type="ECO:0000313" key="2">
    <source>
        <dbReference type="EMBL" id="KAH1184879.1"/>
    </source>
</evidence>
<feature type="compositionally biased region" description="Basic and acidic residues" evidence="1">
    <location>
        <begin position="104"/>
        <end position="113"/>
    </location>
</feature>
<organism evidence="2 3">
    <name type="scientific">Mauremys mutica</name>
    <name type="common">yellowpond turtle</name>
    <dbReference type="NCBI Taxonomy" id="74926"/>
    <lineage>
        <taxon>Eukaryota</taxon>
        <taxon>Metazoa</taxon>
        <taxon>Chordata</taxon>
        <taxon>Craniata</taxon>
        <taxon>Vertebrata</taxon>
        <taxon>Euteleostomi</taxon>
        <taxon>Archelosauria</taxon>
        <taxon>Testudinata</taxon>
        <taxon>Testudines</taxon>
        <taxon>Cryptodira</taxon>
        <taxon>Durocryptodira</taxon>
        <taxon>Testudinoidea</taxon>
        <taxon>Geoemydidae</taxon>
        <taxon>Geoemydinae</taxon>
        <taxon>Mauremys</taxon>
    </lineage>
</organism>
<dbReference type="AlphaFoldDB" id="A0A9D3XQF4"/>
<name>A0A9D3XQF4_9SAUR</name>
<gene>
    <name evidence="2" type="ORF">KIL84_012820</name>
</gene>
<dbReference type="EMBL" id="JAHDVG010000464">
    <property type="protein sequence ID" value="KAH1184879.1"/>
    <property type="molecule type" value="Genomic_DNA"/>
</dbReference>
<sequence>MASPSSAQTGKSTWEWHSKCKKKATFDPCWHGVEHGADAASPSYLQQPGPYLSLTPGKPPVEVRVKGGRACWPFNCIPPQGQGIKHGGRFPFSKLARGQGTGHAGKDTGHEAKANVGKGM</sequence>
<reference evidence="2" key="1">
    <citation type="submission" date="2021-09" db="EMBL/GenBank/DDBJ databases">
        <title>The genome of Mauremys mutica provides insights into the evolution of semi-aquatic lifestyle.</title>
        <authorList>
            <person name="Gong S."/>
            <person name="Gao Y."/>
        </authorList>
    </citation>
    <scope>NUCLEOTIDE SEQUENCE</scope>
    <source>
        <strain evidence="2">MM-2020</strain>
        <tissue evidence="2">Muscle</tissue>
    </source>
</reference>
<feature type="region of interest" description="Disordered" evidence="1">
    <location>
        <begin position="95"/>
        <end position="120"/>
    </location>
</feature>